<proteinExistence type="predicted"/>
<name>A0A0L0W659_GOTPU</name>
<reference evidence="2" key="1">
    <citation type="submission" date="2015-07" db="EMBL/GenBank/DDBJ databases">
        <title>Draft genome sequence of the purine-degrading Gottschalkia purinilyticum DSM 1384 (formerly Clostridium purinilyticum).</title>
        <authorList>
            <person name="Poehlein A."/>
            <person name="Schiel-Bengelsdorf B."/>
            <person name="Bengelsdorf F.R."/>
            <person name="Daniel R."/>
            <person name="Duerre P."/>
        </authorList>
    </citation>
    <scope>NUCLEOTIDE SEQUENCE [LARGE SCALE GENOMIC DNA]</scope>
    <source>
        <strain evidence="2">DSM 1384</strain>
    </source>
</reference>
<evidence type="ECO:0000313" key="1">
    <source>
        <dbReference type="EMBL" id="KNF07004.1"/>
    </source>
</evidence>
<keyword evidence="2" id="KW-1185">Reference proteome</keyword>
<dbReference type="STRING" id="1503.CLPU_34c00020"/>
<gene>
    <name evidence="1" type="ORF">CLPU_34c00020</name>
</gene>
<comment type="caution">
    <text evidence="1">The sequence shown here is derived from an EMBL/GenBank/DDBJ whole genome shotgun (WGS) entry which is preliminary data.</text>
</comment>
<organism evidence="1 2">
    <name type="scientific">Gottschalkia purinilytica</name>
    <name type="common">Clostridium purinilyticum</name>
    <dbReference type="NCBI Taxonomy" id="1503"/>
    <lineage>
        <taxon>Bacteria</taxon>
        <taxon>Bacillati</taxon>
        <taxon>Bacillota</taxon>
        <taxon>Tissierellia</taxon>
        <taxon>Tissierellales</taxon>
        <taxon>Gottschalkiaceae</taxon>
        <taxon>Gottschalkia</taxon>
    </lineage>
</organism>
<dbReference type="EMBL" id="LGSS01000034">
    <property type="protein sequence ID" value="KNF07004.1"/>
    <property type="molecule type" value="Genomic_DNA"/>
</dbReference>
<evidence type="ECO:0000313" key="2">
    <source>
        <dbReference type="Proteomes" id="UP000037267"/>
    </source>
</evidence>
<dbReference type="AlphaFoldDB" id="A0A0L0W659"/>
<accession>A0A0L0W659</accession>
<sequence length="59" mass="7317">MFLSIYDELMDKGISMQEIDEMDIFYYLDILIYRLKRLDRQSRKQKNKKVYIDQIPGFF</sequence>
<protein>
    <submittedName>
        <fullName evidence="1">Uncharacterized protein</fullName>
    </submittedName>
</protein>
<dbReference type="Proteomes" id="UP000037267">
    <property type="component" value="Unassembled WGS sequence"/>
</dbReference>